<organism evidence="12 13">
    <name type="scientific">Enterocloster bolteae (strain ATCC BAA-613 / DSM 15670 / CCUG 46953 / JCM 12243 / WAL 16351)</name>
    <name type="common">Clostridium bolteae</name>
    <dbReference type="NCBI Taxonomy" id="411902"/>
    <lineage>
        <taxon>Bacteria</taxon>
        <taxon>Bacillati</taxon>
        <taxon>Bacillota</taxon>
        <taxon>Clostridia</taxon>
        <taxon>Lachnospirales</taxon>
        <taxon>Lachnospiraceae</taxon>
        <taxon>Enterocloster</taxon>
    </lineage>
</organism>
<dbReference type="GO" id="GO:0003848">
    <property type="term" value="F:2-amino-4-hydroxy-6-hydroxymethyldihydropteridine diphosphokinase activity"/>
    <property type="evidence" value="ECO:0007669"/>
    <property type="project" value="UniProtKB-EC"/>
</dbReference>
<evidence type="ECO:0000256" key="10">
    <source>
        <dbReference type="SAM" id="MobiDB-lite"/>
    </source>
</evidence>
<dbReference type="PaxDb" id="411902-CLOBOL_05305"/>
<dbReference type="GO" id="GO:0046654">
    <property type="term" value="P:tetrahydrofolate biosynthetic process"/>
    <property type="evidence" value="ECO:0007669"/>
    <property type="project" value="UniProtKB-UniRule"/>
</dbReference>
<accession>A8RZ29</accession>
<evidence type="ECO:0000256" key="1">
    <source>
        <dbReference type="ARBA" id="ARBA00000198"/>
    </source>
</evidence>
<dbReference type="InterPro" id="IPR043133">
    <property type="entry name" value="GTP-CH-I_C/QueF"/>
</dbReference>
<evidence type="ECO:0000256" key="4">
    <source>
        <dbReference type="ARBA" id="ARBA00022679"/>
    </source>
</evidence>
<dbReference type="GO" id="GO:0046656">
    <property type="term" value="P:folic acid biosynthetic process"/>
    <property type="evidence" value="ECO:0007669"/>
    <property type="project" value="UniProtKB-UniRule"/>
</dbReference>
<evidence type="ECO:0000256" key="3">
    <source>
        <dbReference type="ARBA" id="ARBA00009640"/>
    </source>
</evidence>
<dbReference type="Gene3D" id="3.30.70.560">
    <property type="entry name" value="7,8-Dihydro-6-hydroxymethylpterin-pyrophosphokinase HPPK"/>
    <property type="match status" value="1"/>
</dbReference>
<dbReference type="Pfam" id="PF02152">
    <property type="entry name" value="FolB"/>
    <property type="match status" value="1"/>
</dbReference>
<evidence type="ECO:0000256" key="9">
    <source>
        <dbReference type="RuleBase" id="RU362079"/>
    </source>
</evidence>
<dbReference type="EC" id="2.7.6.3" evidence="9"/>
<dbReference type="InterPro" id="IPR006156">
    <property type="entry name" value="Dihydroneopterin_aldolase"/>
</dbReference>
<comment type="catalytic activity">
    <reaction evidence="1">
        <text>6-hydroxymethyl-7,8-dihydropterin + ATP = (7,8-dihydropterin-6-yl)methyl diphosphate + AMP + H(+)</text>
        <dbReference type="Rhea" id="RHEA:11412"/>
        <dbReference type="ChEBI" id="CHEBI:15378"/>
        <dbReference type="ChEBI" id="CHEBI:30616"/>
        <dbReference type="ChEBI" id="CHEBI:44841"/>
        <dbReference type="ChEBI" id="CHEBI:72950"/>
        <dbReference type="ChEBI" id="CHEBI:456215"/>
        <dbReference type="EC" id="2.7.6.3"/>
    </reaction>
</comment>
<comment type="catalytic activity">
    <reaction evidence="9">
        <text>7,8-dihydroneopterin = 6-hydroxymethyl-7,8-dihydropterin + glycolaldehyde</text>
        <dbReference type="Rhea" id="RHEA:10540"/>
        <dbReference type="ChEBI" id="CHEBI:17001"/>
        <dbReference type="ChEBI" id="CHEBI:17071"/>
        <dbReference type="ChEBI" id="CHEBI:44841"/>
        <dbReference type="EC" id="4.1.2.25"/>
    </reaction>
</comment>
<dbReference type="UniPathway" id="UPA00077">
    <property type="reaction ID" value="UER00154"/>
</dbReference>
<dbReference type="PANTHER" id="PTHR43071:SF1">
    <property type="entry name" value="2-AMINO-4-HYDROXY-6-HYDROXYMETHYLDIHYDROPTERIDINE PYROPHOSPHOKINASE"/>
    <property type="match status" value="1"/>
</dbReference>
<dbReference type="SUPFAM" id="SSF55083">
    <property type="entry name" value="6-hydroxymethyl-7,8-dihydropterin pyrophosphokinase, HPPK"/>
    <property type="match status" value="1"/>
</dbReference>
<name>A8RZ29_ENTBW</name>
<dbReference type="PROSITE" id="PS00794">
    <property type="entry name" value="HPPK"/>
    <property type="match status" value="1"/>
</dbReference>
<dbReference type="eggNOG" id="COG0801">
    <property type="taxonomic scope" value="Bacteria"/>
</dbReference>
<dbReference type="GO" id="GO:0005524">
    <property type="term" value="F:ATP binding"/>
    <property type="evidence" value="ECO:0007669"/>
    <property type="project" value="UniProtKB-KW"/>
</dbReference>
<evidence type="ECO:0000313" key="12">
    <source>
        <dbReference type="EMBL" id="EDP14762.1"/>
    </source>
</evidence>
<evidence type="ECO:0000256" key="2">
    <source>
        <dbReference type="ARBA" id="ARBA00005051"/>
    </source>
</evidence>
<dbReference type="SUPFAM" id="SSF55620">
    <property type="entry name" value="Tetrahydrobiopterin biosynthesis enzymes-like"/>
    <property type="match status" value="1"/>
</dbReference>
<evidence type="ECO:0000313" key="13">
    <source>
        <dbReference type="Proteomes" id="UP000005396"/>
    </source>
</evidence>
<gene>
    <name evidence="12" type="ORF">CLOBOL_05305</name>
</gene>
<keyword evidence="6" id="KW-0418">Kinase</keyword>
<keyword evidence="9" id="KW-0456">Lyase</keyword>
<comment type="pathway">
    <text evidence="2">Cofactor biosynthesis; tetrahydrofolate biosynthesis; 2-amino-4-hydroxy-6-hydroxymethyl-7,8-dihydropteridine diphosphate from 7,8-dihydroneopterin triphosphate: step 4/4.</text>
</comment>
<dbReference type="Proteomes" id="UP000005396">
    <property type="component" value="Unassembled WGS sequence"/>
</dbReference>
<dbReference type="NCBIfam" id="TIGR01498">
    <property type="entry name" value="folK"/>
    <property type="match status" value="1"/>
</dbReference>
<comment type="pathway">
    <text evidence="9">Cofactor biosynthesis; tetrahydrofolate biosynthesis; 2-amino-4-hydroxy-6-hydroxymethyl-7,8-dihydropteridine diphosphate from 7,8-dihydroneopterin triphosphate: step 3/4.</text>
</comment>
<dbReference type="Gene3D" id="3.30.1130.10">
    <property type="match status" value="1"/>
</dbReference>
<comment type="function">
    <text evidence="9">Catalyzes the conversion of 7,8-dihydroneopterin to 6-hydroxymethyl-7,8-dihydropterin.</text>
</comment>
<dbReference type="eggNOG" id="COG1539">
    <property type="taxonomic scope" value="Bacteria"/>
</dbReference>
<feature type="compositionally biased region" description="Basic residues" evidence="10">
    <location>
        <begin position="1"/>
        <end position="19"/>
    </location>
</feature>
<dbReference type="EC" id="4.1.2.25" evidence="9"/>
<evidence type="ECO:0000256" key="7">
    <source>
        <dbReference type="ARBA" id="ARBA00022840"/>
    </source>
</evidence>
<comment type="similarity">
    <text evidence="3">In the N-terminal section; belongs to the DHNA family.</text>
</comment>
<evidence type="ECO:0000256" key="6">
    <source>
        <dbReference type="ARBA" id="ARBA00022777"/>
    </source>
</evidence>
<evidence type="ECO:0000259" key="11">
    <source>
        <dbReference type="PROSITE" id="PS00794"/>
    </source>
</evidence>
<dbReference type="InterPro" id="IPR006157">
    <property type="entry name" value="FolB_dom"/>
</dbReference>
<dbReference type="CDD" id="cd00534">
    <property type="entry name" value="DHNA_DHNTPE"/>
    <property type="match status" value="1"/>
</dbReference>
<reference evidence="12 13" key="2">
    <citation type="submission" date="2007-09" db="EMBL/GenBank/DDBJ databases">
        <title>Draft genome sequence of Clostridium bolteae (ATCC BAA-613).</title>
        <authorList>
            <person name="Sudarsanam P."/>
            <person name="Ley R."/>
            <person name="Guruge J."/>
            <person name="Turnbaugh P.J."/>
            <person name="Mahowald M."/>
            <person name="Liep D."/>
            <person name="Gordon J."/>
        </authorList>
    </citation>
    <scope>NUCLEOTIDE SEQUENCE [LARGE SCALE GENOMIC DNA]</scope>
    <source>
        <strain evidence="13">ATCC BAA-613 / DSM 15670 / CCUG 46953 / JCM 12243 / WAL 16351</strain>
    </source>
</reference>
<dbReference type="NCBIfam" id="TIGR00525">
    <property type="entry name" value="folB"/>
    <property type="match status" value="1"/>
</dbReference>
<dbReference type="AlphaFoldDB" id="A8RZ29"/>
<dbReference type="Pfam" id="PF01288">
    <property type="entry name" value="HPPK"/>
    <property type="match status" value="1"/>
</dbReference>
<keyword evidence="8 9" id="KW-0289">Folate biosynthesis</keyword>
<dbReference type="InterPro" id="IPR035907">
    <property type="entry name" value="Hppk_sf"/>
</dbReference>
<feature type="domain" description="7,8-dihydro-6-hydroxymethylpterin-pyrophosphokinase" evidence="11">
    <location>
        <begin position="231"/>
        <end position="242"/>
    </location>
</feature>
<keyword evidence="5" id="KW-0547">Nucleotide-binding</keyword>
<dbReference type="SMART" id="SM00905">
    <property type="entry name" value="FolB"/>
    <property type="match status" value="1"/>
</dbReference>
<evidence type="ECO:0000256" key="5">
    <source>
        <dbReference type="ARBA" id="ARBA00022741"/>
    </source>
</evidence>
<keyword evidence="4" id="KW-0808">Transferase</keyword>
<keyword evidence="7" id="KW-0067">ATP-binding</keyword>
<protein>
    <recommendedName>
        <fullName evidence="9">Bifunctional folate synthesis protein</fullName>
    </recommendedName>
    <domain>
        <recommendedName>
            <fullName evidence="9">Dihydroneopterin aldolase</fullName>
            <shortName evidence="9">DHNA</shortName>
            <ecNumber evidence="9">4.1.2.25</ecNumber>
        </recommendedName>
        <alternativeName>
            <fullName evidence="9">7,8-dihydroneopterin aldolase</fullName>
        </alternativeName>
    </domain>
    <domain>
        <recommendedName>
            <fullName evidence="9">2-amino-4-hydroxy-6-hydroxymethyldihydropteridine pyrophosphokinase</fullName>
            <ecNumber evidence="9">2.7.6.3</ecNumber>
        </recommendedName>
        <alternativeName>
            <fullName evidence="9">6-hydroxymethyl-7,8-dihydropterin pyrophosphokinase</fullName>
            <shortName evidence="9">PPPK</shortName>
        </alternativeName>
        <alternativeName>
            <fullName evidence="9">7,8-dihydro-6-hydroxymethylpterin pyrophosphokinase</fullName>
            <shortName evidence="9">HPPK</shortName>
        </alternativeName>
    </domain>
</protein>
<dbReference type="GO" id="GO:0004150">
    <property type="term" value="F:dihydroneopterin aldolase activity"/>
    <property type="evidence" value="ECO:0007669"/>
    <property type="project" value="UniProtKB-UniRule"/>
</dbReference>
<feature type="region of interest" description="Disordered" evidence="10">
    <location>
        <begin position="1"/>
        <end position="21"/>
    </location>
</feature>
<proteinExistence type="inferred from homology"/>
<dbReference type="InterPro" id="IPR000550">
    <property type="entry name" value="Hppk"/>
</dbReference>
<dbReference type="NCBIfam" id="TIGR00526">
    <property type="entry name" value="folB_dom"/>
    <property type="match status" value="1"/>
</dbReference>
<sequence length="294" mass="33683">MRNRNMKCRHGIKSYRKQKGSGQDMDQIRIEQLEVFAKHGAIPEENVLGQKFLVSAVLFTDTRKAGRNDQLDQTISYGRASKFMERYLREHTFQLIESAAEKLAEELLLMYPDSLKSVELEIRKPWAPIGLPLQYVSVRITRGWHQAYIALGSNMGDRLAYLTGAVEALGKLRECRVGRVSGFIETPPYGVTDQADFLNGCMEIKTLYTPEELLDALHEIEAAAGRERIIHWGPRTLDLDVIFYDDLVYESERLSIPHTQMHKRDFVLKPLAEIAPYKRHPIYGETVAEMLDTV</sequence>
<comment type="similarity">
    <text evidence="9">Belongs to the DHNA family.</text>
</comment>
<comment type="caution">
    <text evidence="12">The sequence shown here is derived from an EMBL/GenBank/DDBJ whole genome shotgun (WGS) entry which is preliminary data.</text>
</comment>
<dbReference type="CDD" id="cd00483">
    <property type="entry name" value="HPPK"/>
    <property type="match status" value="1"/>
</dbReference>
<dbReference type="EMBL" id="ABCC02000039">
    <property type="protein sequence ID" value="EDP14762.1"/>
    <property type="molecule type" value="Genomic_DNA"/>
</dbReference>
<dbReference type="GO" id="GO:0016301">
    <property type="term" value="F:kinase activity"/>
    <property type="evidence" value="ECO:0007669"/>
    <property type="project" value="UniProtKB-KW"/>
</dbReference>
<dbReference type="HOGENOM" id="CLU_023499_0_0_9"/>
<reference evidence="12 13" key="1">
    <citation type="submission" date="2007-08" db="EMBL/GenBank/DDBJ databases">
        <authorList>
            <person name="Fulton L."/>
            <person name="Clifton S."/>
            <person name="Fulton B."/>
            <person name="Xu J."/>
            <person name="Minx P."/>
            <person name="Pepin K.H."/>
            <person name="Johnson M."/>
            <person name="Thiruvilangam P."/>
            <person name="Bhonagiri V."/>
            <person name="Nash W.E."/>
            <person name="Mardis E.R."/>
            <person name="Wilson R.K."/>
        </authorList>
    </citation>
    <scope>NUCLEOTIDE SEQUENCE [LARGE SCALE GENOMIC DNA]</scope>
    <source>
        <strain evidence="13">ATCC BAA-613 / DSM 15670 / CCUG 46953 / JCM 12243 / WAL 16351</strain>
    </source>
</reference>
<dbReference type="PANTHER" id="PTHR43071">
    <property type="entry name" value="2-AMINO-4-HYDROXY-6-HYDROXYMETHYLDIHYDROPTERIDINE PYROPHOSPHOKINASE"/>
    <property type="match status" value="1"/>
</dbReference>
<evidence type="ECO:0000256" key="8">
    <source>
        <dbReference type="ARBA" id="ARBA00022909"/>
    </source>
</evidence>